<organism evidence="1 2">
    <name type="scientific">Gymnodinialimonas ceratoperidinii</name>
    <dbReference type="NCBI Taxonomy" id="2856823"/>
    <lineage>
        <taxon>Bacteria</taxon>
        <taxon>Pseudomonadati</taxon>
        <taxon>Pseudomonadota</taxon>
        <taxon>Alphaproteobacteria</taxon>
        <taxon>Rhodobacterales</taxon>
        <taxon>Paracoccaceae</taxon>
        <taxon>Gymnodinialimonas</taxon>
    </lineage>
</organism>
<sequence length="237" mass="25204">MFRATTATIHTLCMLALAGCQPSSDGRDHGQMQLDACVAEACTTLNLDGYGMRDYNAVAGLAHVTSLMVSYTDFADLSELAAMSQLRELHMGMTEVTDLDGLAAFPNLEVLHAQYLEPQSFAPVAGLARLRELAVGSAGLDDLSFVAQMPALHRLLVVNSVQGLDLSPLAGHPGLRALDLRASDGMDLRPLLTLPNLQEVALSRIGEDIDPTQAQVVAQLRARGVSVDLDAIVVPVC</sequence>
<dbReference type="PROSITE" id="PS51257">
    <property type="entry name" value="PROKAR_LIPOPROTEIN"/>
    <property type="match status" value="1"/>
</dbReference>
<accession>A0A8F6TY27</accession>
<evidence type="ECO:0000313" key="1">
    <source>
        <dbReference type="EMBL" id="QXT40775.1"/>
    </source>
</evidence>
<dbReference type="RefSeq" id="WP_219004144.1">
    <property type="nucleotide sequence ID" value="NZ_CP079194.1"/>
</dbReference>
<protein>
    <recommendedName>
        <fullName evidence="3">Leucine-rich repeat domain-containing protein</fullName>
    </recommendedName>
</protein>
<dbReference type="KEGG" id="gce:KYE46_05950"/>
<proteinExistence type="predicted"/>
<name>A0A8F6TY27_9RHOB</name>
<evidence type="ECO:0000313" key="2">
    <source>
        <dbReference type="Proteomes" id="UP000825009"/>
    </source>
</evidence>
<dbReference type="EMBL" id="CP079194">
    <property type="protein sequence ID" value="QXT40775.1"/>
    <property type="molecule type" value="Genomic_DNA"/>
</dbReference>
<evidence type="ECO:0008006" key="3">
    <source>
        <dbReference type="Google" id="ProtNLM"/>
    </source>
</evidence>
<dbReference type="Proteomes" id="UP000825009">
    <property type="component" value="Chromosome"/>
</dbReference>
<gene>
    <name evidence="1" type="ORF">KYE46_05950</name>
</gene>
<reference evidence="1 2" key="1">
    <citation type="submission" date="2021-07" db="EMBL/GenBank/DDBJ databases">
        <title>A novel Jannaschia species isolated from marine dinoflagellate Ceratoperidinium margalefii.</title>
        <authorList>
            <person name="Jiang Y."/>
            <person name="Li Z."/>
        </authorList>
    </citation>
    <scope>NUCLEOTIDE SEQUENCE [LARGE SCALE GENOMIC DNA]</scope>
    <source>
        <strain evidence="1 2">J12C1-MA-4</strain>
    </source>
</reference>
<keyword evidence="2" id="KW-1185">Reference proteome</keyword>
<dbReference type="AlphaFoldDB" id="A0A8F6TY27"/>